<evidence type="ECO:0000256" key="5">
    <source>
        <dbReference type="SAM" id="MobiDB-lite"/>
    </source>
</evidence>
<reference evidence="7 8" key="1">
    <citation type="submission" date="2020-08" db="EMBL/GenBank/DDBJ databases">
        <title>Sequencing the genomes of 1000 actinobacteria strains.</title>
        <authorList>
            <person name="Klenk H.-P."/>
        </authorList>
    </citation>
    <scope>NUCLEOTIDE SEQUENCE [LARGE SCALE GENOMIC DNA]</scope>
    <source>
        <strain evidence="7 8">DSM 45362</strain>
    </source>
</reference>
<feature type="compositionally biased region" description="Pro residues" evidence="5">
    <location>
        <begin position="1"/>
        <end position="20"/>
    </location>
</feature>
<comment type="caution">
    <text evidence="7">The sequence shown here is derived from an EMBL/GenBank/DDBJ whole genome shotgun (WGS) entry which is preliminary data.</text>
</comment>
<dbReference type="Pfam" id="PF09685">
    <property type="entry name" value="MamF_MmsF"/>
    <property type="match status" value="1"/>
</dbReference>
<keyword evidence="3 6" id="KW-1133">Transmembrane helix</keyword>
<keyword evidence="2 6" id="KW-0812">Transmembrane</keyword>
<evidence type="ECO:0000256" key="2">
    <source>
        <dbReference type="ARBA" id="ARBA00022692"/>
    </source>
</evidence>
<evidence type="ECO:0000313" key="8">
    <source>
        <dbReference type="Proteomes" id="UP000587527"/>
    </source>
</evidence>
<keyword evidence="8" id="KW-1185">Reference proteome</keyword>
<feature type="transmembrane region" description="Helical" evidence="6">
    <location>
        <begin position="121"/>
        <end position="140"/>
    </location>
</feature>
<feature type="transmembrane region" description="Helical" evidence="6">
    <location>
        <begin position="94"/>
        <end position="115"/>
    </location>
</feature>
<evidence type="ECO:0000256" key="1">
    <source>
        <dbReference type="ARBA" id="ARBA00004141"/>
    </source>
</evidence>
<name>A0A841BLH4_9ACTN</name>
<evidence type="ECO:0000256" key="6">
    <source>
        <dbReference type="SAM" id="Phobius"/>
    </source>
</evidence>
<evidence type="ECO:0000256" key="3">
    <source>
        <dbReference type="ARBA" id="ARBA00022989"/>
    </source>
</evidence>
<dbReference type="RefSeq" id="WP_246466368.1">
    <property type="nucleotide sequence ID" value="NZ_JACHMN010000002.1"/>
</dbReference>
<proteinExistence type="predicted"/>
<dbReference type="Proteomes" id="UP000587527">
    <property type="component" value="Unassembled WGS sequence"/>
</dbReference>
<sequence length="158" mass="15808">MSDTPTPPGQPDPNSQPPSAPSFETPPAYSAPSAPLGNAAPSGYANSDEKTWALVAHFGGAAGAVIGSGAGGWVAPLIALLAKGNESPTVRAHAVAALNFQILVSIIAIVSWILVCIVIGFVGVIAAVIGGALFGILAGVKANEGAFYKYPMSISLVK</sequence>
<comment type="subcellular location">
    <subcellularLocation>
        <location evidence="1">Membrane</location>
        <topology evidence="1">Multi-pass membrane protein</topology>
    </subcellularLocation>
</comment>
<accession>A0A841BLH4</accession>
<dbReference type="AlphaFoldDB" id="A0A841BLH4"/>
<dbReference type="EMBL" id="JACHMN010000002">
    <property type="protein sequence ID" value="MBB5869937.1"/>
    <property type="molecule type" value="Genomic_DNA"/>
</dbReference>
<evidence type="ECO:0000313" key="7">
    <source>
        <dbReference type="EMBL" id="MBB5869937.1"/>
    </source>
</evidence>
<gene>
    <name evidence="7" type="ORF">F4553_003316</name>
</gene>
<evidence type="ECO:0000256" key="4">
    <source>
        <dbReference type="ARBA" id="ARBA00023136"/>
    </source>
</evidence>
<organism evidence="7 8">
    <name type="scientific">Allocatelliglobosispora scoriae</name>
    <dbReference type="NCBI Taxonomy" id="643052"/>
    <lineage>
        <taxon>Bacteria</taxon>
        <taxon>Bacillati</taxon>
        <taxon>Actinomycetota</taxon>
        <taxon>Actinomycetes</taxon>
        <taxon>Micromonosporales</taxon>
        <taxon>Micromonosporaceae</taxon>
        <taxon>Allocatelliglobosispora</taxon>
    </lineage>
</organism>
<keyword evidence="4 6" id="KW-0472">Membrane</keyword>
<protein>
    <submittedName>
        <fullName evidence="7">Putative Tic20 family protein</fullName>
    </submittedName>
</protein>
<feature type="transmembrane region" description="Helical" evidence="6">
    <location>
        <begin position="54"/>
        <end position="82"/>
    </location>
</feature>
<feature type="region of interest" description="Disordered" evidence="5">
    <location>
        <begin position="1"/>
        <end position="35"/>
    </location>
</feature>
<dbReference type="InterPro" id="IPR019109">
    <property type="entry name" value="MamF_MmsF"/>
</dbReference>